<sequence length="158" mass="17534">MVASWKFPERSLRSFSDSAQEKSFPLPTTTPSNSPSCDNLSIDIIRQIAPTEFLNLFLRVPDRQMASTGVNILRWSALGAGVLYGVYHQASLSSAAKLAAINRQYEHKQKLIEQAKAEYSKSKLPASAKTTEGDIIRDPNDSRFDLEAYLNVIAAENK</sequence>
<protein>
    <recommendedName>
        <fullName evidence="11">ATP synthase F(0) complex subunit e, mitochondrial</fullName>
    </recommendedName>
</protein>
<dbReference type="OrthoDB" id="2125027at2759"/>
<comment type="subcellular location">
    <subcellularLocation>
        <location evidence="1 11">Mitochondrion inner membrane</location>
    </subcellularLocation>
</comment>
<comment type="similarity">
    <text evidence="2 11">Belongs to the ATPase e subunit family.</text>
</comment>
<evidence type="ECO:0000256" key="3">
    <source>
        <dbReference type="ARBA" id="ARBA00022448"/>
    </source>
</evidence>
<evidence type="ECO:0000256" key="10">
    <source>
        <dbReference type="ARBA" id="ARBA00023310"/>
    </source>
</evidence>
<evidence type="ECO:0000256" key="9">
    <source>
        <dbReference type="ARBA" id="ARBA00023136"/>
    </source>
</evidence>
<proteinExistence type="inferred from homology"/>
<keyword evidence="14" id="KW-1185">Reference proteome</keyword>
<evidence type="ECO:0000313" key="14">
    <source>
        <dbReference type="Proteomes" id="UP000566819"/>
    </source>
</evidence>
<evidence type="ECO:0000256" key="4">
    <source>
        <dbReference type="ARBA" id="ARBA00022547"/>
    </source>
</evidence>
<keyword evidence="5 11" id="KW-0375">Hydrogen ion transport</keyword>
<gene>
    <name evidence="13" type="ORF">G7Y89_g12299</name>
</gene>
<evidence type="ECO:0000256" key="5">
    <source>
        <dbReference type="ARBA" id="ARBA00022781"/>
    </source>
</evidence>
<dbReference type="GO" id="GO:0015986">
    <property type="term" value="P:proton motive force-driven ATP synthesis"/>
    <property type="evidence" value="ECO:0007669"/>
    <property type="project" value="InterPro"/>
</dbReference>
<evidence type="ECO:0000256" key="2">
    <source>
        <dbReference type="ARBA" id="ARBA00007333"/>
    </source>
</evidence>
<dbReference type="InterPro" id="IPR008386">
    <property type="entry name" value="ATP_synth_F0_esu_mt"/>
</dbReference>
<evidence type="ECO:0000256" key="6">
    <source>
        <dbReference type="ARBA" id="ARBA00022792"/>
    </source>
</evidence>
<keyword evidence="3 11" id="KW-0813">Transport</keyword>
<evidence type="ECO:0000256" key="12">
    <source>
        <dbReference type="SAM" id="MobiDB-lite"/>
    </source>
</evidence>
<keyword evidence="4 11" id="KW-0138">CF(0)</keyword>
<reference evidence="13 14" key="1">
    <citation type="submission" date="2020-03" db="EMBL/GenBank/DDBJ databases">
        <title>Draft Genome Sequence of Cudoniella acicularis.</title>
        <authorList>
            <person name="Buettner E."/>
            <person name="Kellner H."/>
        </authorList>
    </citation>
    <scope>NUCLEOTIDE SEQUENCE [LARGE SCALE GENOMIC DNA]</scope>
    <source>
        <strain evidence="13 14">DSM 108380</strain>
    </source>
</reference>
<evidence type="ECO:0000256" key="11">
    <source>
        <dbReference type="RuleBase" id="RU367005"/>
    </source>
</evidence>
<comment type="function">
    <text evidence="11">Subunit e, of the mitochondrial membrane ATP synthase complex (F(1)F(0) ATP synthase or Complex V) that produces ATP from ADP in the presence of a proton gradient across the membrane which is generated by electron transport complexes of the respiratory chain. ATP synthase complex consist of a soluble F(1) head domain - the catalytic core - and a membrane F(1) domain - the membrane proton channel. These two domains are linked by a central stalk rotating inside the F(1) region and a stationary peripheral stalk. During catalysis, ATP synthesis in the catalytic domain of F(1) is coupled via a rotary mechanism of the central stalk subunits to proton translocation. In vivo, can only synthesize ATP although its ATP hydrolase activity can be activated artificially in vitro. Part of the complex F(0) domain.</text>
</comment>
<keyword evidence="7 11" id="KW-0406">Ion transport</keyword>
<evidence type="ECO:0000256" key="1">
    <source>
        <dbReference type="ARBA" id="ARBA00004273"/>
    </source>
</evidence>
<dbReference type="GO" id="GO:0005743">
    <property type="term" value="C:mitochondrial inner membrane"/>
    <property type="evidence" value="ECO:0007669"/>
    <property type="project" value="UniProtKB-SubCell"/>
</dbReference>
<organism evidence="13 14">
    <name type="scientific">Cudoniella acicularis</name>
    <dbReference type="NCBI Taxonomy" id="354080"/>
    <lineage>
        <taxon>Eukaryota</taxon>
        <taxon>Fungi</taxon>
        <taxon>Dikarya</taxon>
        <taxon>Ascomycota</taxon>
        <taxon>Pezizomycotina</taxon>
        <taxon>Leotiomycetes</taxon>
        <taxon>Helotiales</taxon>
        <taxon>Tricladiaceae</taxon>
        <taxon>Cudoniella</taxon>
    </lineage>
</organism>
<accession>A0A8H4RC39</accession>
<comment type="caution">
    <text evidence="13">The sequence shown here is derived from an EMBL/GenBank/DDBJ whole genome shotgun (WGS) entry which is preliminary data.</text>
</comment>
<keyword evidence="8 11" id="KW-0496">Mitochondrion</keyword>
<evidence type="ECO:0000256" key="7">
    <source>
        <dbReference type="ARBA" id="ARBA00023065"/>
    </source>
</evidence>
<keyword evidence="9" id="KW-0472">Membrane</keyword>
<feature type="region of interest" description="Disordered" evidence="12">
    <location>
        <begin position="16"/>
        <end position="35"/>
    </location>
</feature>
<evidence type="ECO:0000313" key="13">
    <source>
        <dbReference type="EMBL" id="KAF4625866.1"/>
    </source>
</evidence>
<evidence type="ECO:0000256" key="8">
    <source>
        <dbReference type="ARBA" id="ARBA00023128"/>
    </source>
</evidence>
<keyword evidence="10 11" id="KW-0066">ATP synthesis</keyword>
<comment type="subunit">
    <text evidence="11">F-type ATPases have 2 components, CF(1) - the catalytic core - and CF(0) - the membrane proton channel. CF(1) and CF(0) have multiple subunits.</text>
</comment>
<dbReference type="GO" id="GO:0015078">
    <property type="term" value="F:proton transmembrane transporter activity"/>
    <property type="evidence" value="ECO:0007669"/>
    <property type="project" value="InterPro"/>
</dbReference>
<dbReference type="Pfam" id="PF05680">
    <property type="entry name" value="ATP-synt_E"/>
    <property type="match status" value="1"/>
</dbReference>
<dbReference type="EMBL" id="JAAMPI010001278">
    <property type="protein sequence ID" value="KAF4625866.1"/>
    <property type="molecule type" value="Genomic_DNA"/>
</dbReference>
<dbReference type="GO" id="GO:0045259">
    <property type="term" value="C:proton-transporting ATP synthase complex"/>
    <property type="evidence" value="ECO:0007669"/>
    <property type="project" value="UniProtKB-UniRule"/>
</dbReference>
<keyword evidence="6 11" id="KW-0999">Mitochondrion inner membrane</keyword>
<dbReference type="AlphaFoldDB" id="A0A8H4RC39"/>
<dbReference type="Proteomes" id="UP000566819">
    <property type="component" value="Unassembled WGS sequence"/>
</dbReference>
<name>A0A8H4RC39_9HELO</name>